<protein>
    <submittedName>
        <fullName evidence="1">Uncharacterized protein</fullName>
    </submittedName>
</protein>
<comment type="caution">
    <text evidence="1">The sequence shown here is derived from an EMBL/GenBank/DDBJ whole genome shotgun (WGS) entry which is preliminary data.</text>
</comment>
<proteinExistence type="predicted"/>
<organism evidence="1 2">
    <name type="scientific">Gnathostoma spinigerum</name>
    <dbReference type="NCBI Taxonomy" id="75299"/>
    <lineage>
        <taxon>Eukaryota</taxon>
        <taxon>Metazoa</taxon>
        <taxon>Ecdysozoa</taxon>
        <taxon>Nematoda</taxon>
        <taxon>Chromadorea</taxon>
        <taxon>Rhabditida</taxon>
        <taxon>Spirurina</taxon>
        <taxon>Gnathostomatomorpha</taxon>
        <taxon>Gnathostomatoidea</taxon>
        <taxon>Gnathostomatidae</taxon>
        <taxon>Gnathostoma</taxon>
    </lineage>
</organism>
<dbReference type="AlphaFoldDB" id="A0ABD6EDV6"/>
<name>A0ABD6EDV6_9BILA</name>
<keyword evidence="2" id="KW-1185">Reference proteome</keyword>
<evidence type="ECO:0000313" key="2">
    <source>
        <dbReference type="Proteomes" id="UP001608902"/>
    </source>
</evidence>
<sequence>MDTTTSYSTLNPFDLEEDWRSRIPRVPGSRLVHKLVKCNELAGFLGETQSHRLSHPQIWSHTSSTSPFHLYVHVSRVILKRLHERIHEEFP</sequence>
<dbReference type="Proteomes" id="UP001608902">
    <property type="component" value="Unassembled WGS sequence"/>
</dbReference>
<dbReference type="EMBL" id="JBGFUD010002956">
    <property type="protein sequence ID" value="MFH4978188.1"/>
    <property type="molecule type" value="Genomic_DNA"/>
</dbReference>
<gene>
    <name evidence="1" type="ORF">AB6A40_004897</name>
</gene>
<reference evidence="1 2" key="1">
    <citation type="submission" date="2024-08" db="EMBL/GenBank/DDBJ databases">
        <title>Gnathostoma spinigerum genome.</title>
        <authorList>
            <person name="Gonzalez-Bertolin B."/>
            <person name="Monzon S."/>
            <person name="Zaballos A."/>
            <person name="Jimenez P."/>
            <person name="Dekumyoy P."/>
            <person name="Varona S."/>
            <person name="Cuesta I."/>
            <person name="Sumanam S."/>
            <person name="Adisakwattana P."/>
            <person name="Gasser R.B."/>
            <person name="Hernandez-Gonzalez A."/>
            <person name="Young N.D."/>
            <person name="Perteguer M.J."/>
        </authorList>
    </citation>
    <scope>NUCLEOTIDE SEQUENCE [LARGE SCALE GENOMIC DNA]</scope>
    <source>
        <strain evidence="1">AL3</strain>
        <tissue evidence="1">Liver</tissue>
    </source>
</reference>
<accession>A0ABD6EDV6</accession>
<evidence type="ECO:0000313" key="1">
    <source>
        <dbReference type="EMBL" id="MFH4978188.1"/>
    </source>
</evidence>